<feature type="domain" description="Amidohydrolase-related" evidence="2">
    <location>
        <begin position="24"/>
        <end position="371"/>
    </location>
</feature>
<dbReference type="PANTHER" id="PTHR21240:SF28">
    <property type="entry name" value="ISO-OROTATE DECARBOXYLASE (EUROFUNG)"/>
    <property type="match status" value="1"/>
</dbReference>
<dbReference type="EMBL" id="CP041090">
    <property type="protein sequence ID" value="QDF38809.1"/>
    <property type="molecule type" value="Genomic_DNA"/>
</dbReference>
<evidence type="ECO:0000313" key="4">
    <source>
        <dbReference type="Proteomes" id="UP000319298"/>
    </source>
</evidence>
<dbReference type="Pfam" id="PF04909">
    <property type="entry name" value="Amidohydro_2"/>
    <property type="match status" value="1"/>
</dbReference>
<dbReference type="PANTHER" id="PTHR21240">
    <property type="entry name" value="2-AMINO-3-CARBOXYLMUCONATE-6-SEMIALDEHYDE DECARBOXYLASE"/>
    <property type="match status" value="1"/>
</dbReference>
<keyword evidence="1" id="KW-0456">Lyase</keyword>
<protein>
    <submittedName>
        <fullName evidence="3">Amidohydrolase family protein</fullName>
    </submittedName>
</protein>
<accession>A0ABX5W693</accession>
<evidence type="ECO:0000313" key="3">
    <source>
        <dbReference type="EMBL" id="QDF38809.1"/>
    </source>
</evidence>
<sequence length="372" mass="42350">MNVQHRQLASGARAPAARTRLPIIDCDIHPMLKSPRDLRKYITPAWQDHFDAYGLRMNVPFVDSSPYPKATPALSRLDAWPPSGGPPGSDLEFMQQQLLDPMNVQYGILHILAVSGMAQRNVQFGSAVCAALNNWQYEEWTQRDKRLKGSINVQGEEPDAAVAEIERWAGSTDFVQVAMSGRAIEPLGRKRYWPVFEAAVRHNLPIGIHLSGENGHAASGAGWPSFYAEHHHVSSMAHRALVTSLVLEGVFEAFPALKFVLVEGGFGWVPGWTWRMDKQWARMRDEVPHLKRPPSEYIKQNLWFTSQPVEEPENPEDLRQVIDWIGWDRLLIATDYPHWDFDDPELAFRIRMTDAEKRKIFHDNAKNLYGLT</sequence>
<dbReference type="SUPFAM" id="SSF51556">
    <property type="entry name" value="Metallo-dependent hydrolases"/>
    <property type="match status" value="1"/>
</dbReference>
<organism evidence="3 4">
    <name type="scientific">Bradyrhizobium symbiodeficiens</name>
    <dbReference type="NCBI Taxonomy" id="1404367"/>
    <lineage>
        <taxon>Bacteria</taxon>
        <taxon>Pseudomonadati</taxon>
        <taxon>Pseudomonadota</taxon>
        <taxon>Alphaproteobacteria</taxon>
        <taxon>Hyphomicrobiales</taxon>
        <taxon>Nitrobacteraceae</taxon>
        <taxon>Bradyrhizobium</taxon>
    </lineage>
</organism>
<gene>
    <name evidence="3" type="ORF">FJN17_15295</name>
</gene>
<dbReference type="InterPro" id="IPR032466">
    <property type="entry name" value="Metal_Hydrolase"/>
</dbReference>
<dbReference type="InterPro" id="IPR006680">
    <property type="entry name" value="Amidohydro-rel"/>
</dbReference>
<dbReference type="Gene3D" id="3.20.20.140">
    <property type="entry name" value="Metal-dependent hydrolases"/>
    <property type="match status" value="1"/>
</dbReference>
<evidence type="ECO:0000259" key="2">
    <source>
        <dbReference type="Pfam" id="PF04909"/>
    </source>
</evidence>
<name>A0ABX5W693_9BRAD</name>
<dbReference type="Proteomes" id="UP000319298">
    <property type="component" value="Chromosome"/>
</dbReference>
<reference evidence="4" key="1">
    <citation type="submission" date="2019-06" db="EMBL/GenBank/DDBJ databases">
        <title>Whole-Genome Sequence of Bradyrhizobium sp. 3 Strain 65S1MB.</title>
        <authorList>
            <person name="Bromfield E.S.P."/>
            <person name="Cloutier S."/>
            <person name="Nguyen H.D.T."/>
        </authorList>
    </citation>
    <scope>NUCLEOTIDE SEQUENCE [LARGE SCALE GENOMIC DNA]</scope>
    <source>
        <strain evidence="4">65S1MB</strain>
    </source>
</reference>
<proteinExistence type="predicted"/>
<dbReference type="InterPro" id="IPR032465">
    <property type="entry name" value="ACMSD"/>
</dbReference>
<keyword evidence="4" id="KW-1185">Reference proteome</keyword>
<evidence type="ECO:0000256" key="1">
    <source>
        <dbReference type="ARBA" id="ARBA00023239"/>
    </source>
</evidence>
<dbReference type="RefSeq" id="WP_140480257.1">
    <property type="nucleotide sequence ID" value="NZ_CP041090.2"/>
</dbReference>
<reference evidence="3 4" key="2">
    <citation type="journal article" date="2020" name="Int. J. Syst. Evol. Microbiol.">
        <title>Description and complete genome sequences of Bradyrhizobium symbiodeficiens sp. nov., a non-symbiotic bacterium associated with legumes native to Canada.</title>
        <authorList>
            <person name="Bromfield E.S.P."/>
            <person name="Cloutier S."/>
            <person name="Nguyen H.D.T."/>
        </authorList>
    </citation>
    <scope>NUCLEOTIDE SEQUENCE [LARGE SCALE GENOMIC DNA]</scope>
    <source>
        <strain evidence="3 4">65S1MB</strain>
    </source>
</reference>